<dbReference type="WBParaSite" id="SSLN_0001852701-mRNA-1">
    <property type="protein sequence ID" value="SSLN_0001852701-mRNA-1"/>
    <property type="gene ID" value="SSLN_0001852701"/>
</dbReference>
<accession>A0A183TN04</accession>
<dbReference type="EMBL" id="UYSU01043213">
    <property type="protein sequence ID" value="VDM04239.1"/>
    <property type="molecule type" value="Genomic_DNA"/>
</dbReference>
<reference evidence="1 2" key="2">
    <citation type="submission" date="2018-11" db="EMBL/GenBank/DDBJ databases">
        <authorList>
            <consortium name="Pathogen Informatics"/>
        </authorList>
    </citation>
    <scope>NUCLEOTIDE SEQUENCE [LARGE SCALE GENOMIC DNA]</scope>
    <source>
        <strain evidence="1 2">NST_G2</strain>
    </source>
</reference>
<dbReference type="AlphaFoldDB" id="A0A183TN04"/>
<dbReference type="Proteomes" id="UP000275846">
    <property type="component" value="Unassembled WGS sequence"/>
</dbReference>
<evidence type="ECO:0000313" key="3">
    <source>
        <dbReference type="WBParaSite" id="SSLN_0001852701-mRNA-1"/>
    </source>
</evidence>
<organism evidence="3">
    <name type="scientific">Schistocephalus solidus</name>
    <name type="common">Tapeworm</name>
    <dbReference type="NCBI Taxonomy" id="70667"/>
    <lineage>
        <taxon>Eukaryota</taxon>
        <taxon>Metazoa</taxon>
        <taxon>Spiralia</taxon>
        <taxon>Lophotrochozoa</taxon>
        <taxon>Platyhelminthes</taxon>
        <taxon>Cestoda</taxon>
        <taxon>Eucestoda</taxon>
        <taxon>Diphyllobothriidea</taxon>
        <taxon>Diphyllobothriidae</taxon>
        <taxon>Schistocephalus</taxon>
    </lineage>
</organism>
<evidence type="ECO:0000313" key="2">
    <source>
        <dbReference type="Proteomes" id="UP000275846"/>
    </source>
</evidence>
<protein>
    <submittedName>
        <fullName evidence="3">C2H2-type domain-containing protein</fullName>
    </submittedName>
</protein>
<gene>
    <name evidence="1" type="ORF">SSLN_LOCUS17853</name>
</gene>
<proteinExistence type="predicted"/>
<evidence type="ECO:0000313" key="1">
    <source>
        <dbReference type="EMBL" id="VDM04239.1"/>
    </source>
</evidence>
<name>A0A183TN04_SCHSO</name>
<dbReference type="OrthoDB" id="6242194at2759"/>
<keyword evidence="2" id="KW-1185">Reference proteome</keyword>
<reference evidence="3" key="1">
    <citation type="submission" date="2016-06" db="UniProtKB">
        <authorList>
            <consortium name="WormBaseParasite"/>
        </authorList>
    </citation>
    <scope>IDENTIFICATION</scope>
</reference>
<sequence length="158" mass="17527">MFRGRTRFSEQGQLEEVGAGYTFFWSGRPKAKRRDVGVAFPIRNDIVGSPPAAARRSNPNKQQYPIPIRNKMKNFFKAIKAIYCAPLTPGINSINPTVIETTSIYSSPATITTTTTTTFAFTTTTTISNGDSLHNCPQCDRTLTSRLGLVGHLRIRRT</sequence>